<sequence length="157" mass="16673">MSTLNSLNVATLHGRSSGDVGISVERVELVDDERSGIGRSKEVASKVLVHVVPTTIKYGTHTVLSVGDNVKKANGLTNKIVGSTSTGSGLVSVGLARRLTKVKSVARKSPYPQRTKPQSKQENRNPNMIDIGEWVSKTSKGLTDQSGTQNAKTSKSS</sequence>
<protein>
    <submittedName>
        <fullName evidence="2">Uncharacterized protein</fullName>
    </submittedName>
</protein>
<feature type="compositionally biased region" description="Polar residues" evidence="1">
    <location>
        <begin position="115"/>
        <end position="126"/>
    </location>
</feature>
<evidence type="ECO:0000313" key="3">
    <source>
        <dbReference type="Proteomes" id="UP001472677"/>
    </source>
</evidence>
<reference evidence="2 3" key="1">
    <citation type="journal article" date="2024" name="G3 (Bethesda)">
        <title>Genome assembly of Hibiscus sabdariffa L. provides insights into metabolisms of medicinal natural products.</title>
        <authorList>
            <person name="Kim T."/>
        </authorList>
    </citation>
    <scope>NUCLEOTIDE SEQUENCE [LARGE SCALE GENOMIC DNA]</scope>
    <source>
        <strain evidence="2">TK-2024</strain>
        <tissue evidence="2">Old leaves</tissue>
    </source>
</reference>
<evidence type="ECO:0000313" key="2">
    <source>
        <dbReference type="EMBL" id="KAK8601381.1"/>
    </source>
</evidence>
<dbReference type="EMBL" id="JBBPBM010000001">
    <property type="protein sequence ID" value="KAK8601381.1"/>
    <property type="molecule type" value="Genomic_DNA"/>
</dbReference>
<dbReference type="Proteomes" id="UP001472677">
    <property type="component" value="Unassembled WGS sequence"/>
</dbReference>
<comment type="caution">
    <text evidence="2">The sequence shown here is derived from an EMBL/GenBank/DDBJ whole genome shotgun (WGS) entry which is preliminary data.</text>
</comment>
<evidence type="ECO:0000256" key="1">
    <source>
        <dbReference type="SAM" id="MobiDB-lite"/>
    </source>
</evidence>
<gene>
    <name evidence="2" type="ORF">V6N12_051216</name>
</gene>
<name>A0ABR2GFZ0_9ROSI</name>
<proteinExistence type="predicted"/>
<accession>A0ABR2GFZ0</accession>
<organism evidence="2 3">
    <name type="scientific">Hibiscus sabdariffa</name>
    <name type="common">roselle</name>
    <dbReference type="NCBI Taxonomy" id="183260"/>
    <lineage>
        <taxon>Eukaryota</taxon>
        <taxon>Viridiplantae</taxon>
        <taxon>Streptophyta</taxon>
        <taxon>Embryophyta</taxon>
        <taxon>Tracheophyta</taxon>
        <taxon>Spermatophyta</taxon>
        <taxon>Magnoliopsida</taxon>
        <taxon>eudicotyledons</taxon>
        <taxon>Gunneridae</taxon>
        <taxon>Pentapetalae</taxon>
        <taxon>rosids</taxon>
        <taxon>malvids</taxon>
        <taxon>Malvales</taxon>
        <taxon>Malvaceae</taxon>
        <taxon>Malvoideae</taxon>
        <taxon>Hibiscus</taxon>
    </lineage>
</organism>
<feature type="region of interest" description="Disordered" evidence="1">
    <location>
        <begin position="104"/>
        <end position="157"/>
    </location>
</feature>
<keyword evidence="3" id="KW-1185">Reference proteome</keyword>
<feature type="compositionally biased region" description="Polar residues" evidence="1">
    <location>
        <begin position="136"/>
        <end position="157"/>
    </location>
</feature>